<keyword evidence="1" id="KW-0808">Transferase</keyword>
<dbReference type="SUPFAM" id="SSF53335">
    <property type="entry name" value="S-adenosyl-L-methionine-dependent methyltransferases"/>
    <property type="match status" value="1"/>
</dbReference>
<name>A0ABR4JKX5_9EURO</name>
<dbReference type="PANTHER" id="PTHR43861:SF3">
    <property type="entry name" value="PUTATIVE (AFU_ORTHOLOGUE AFUA_2G14390)-RELATED"/>
    <property type="match status" value="1"/>
</dbReference>
<evidence type="ECO:0000313" key="3">
    <source>
        <dbReference type="EMBL" id="KAL2840665.1"/>
    </source>
</evidence>
<feature type="compositionally biased region" description="Polar residues" evidence="2">
    <location>
        <begin position="121"/>
        <end position="133"/>
    </location>
</feature>
<dbReference type="CDD" id="cd02440">
    <property type="entry name" value="AdoMet_MTases"/>
    <property type="match status" value="1"/>
</dbReference>
<reference evidence="3 4" key="1">
    <citation type="submission" date="2024-07" db="EMBL/GenBank/DDBJ databases">
        <title>Section-level genome sequencing and comparative genomics of Aspergillus sections Usti and Cavernicolus.</title>
        <authorList>
            <consortium name="Lawrence Berkeley National Laboratory"/>
            <person name="Nybo J.L."/>
            <person name="Vesth T.C."/>
            <person name="Theobald S."/>
            <person name="Frisvad J.C."/>
            <person name="Larsen T.O."/>
            <person name="Kjaerboelling I."/>
            <person name="Rothschild-Mancinelli K."/>
            <person name="Lyhne E.K."/>
            <person name="Kogle M.E."/>
            <person name="Barry K."/>
            <person name="Clum A."/>
            <person name="Na H."/>
            <person name="Ledsgaard L."/>
            <person name="Lin J."/>
            <person name="Lipzen A."/>
            <person name="Kuo A."/>
            <person name="Riley R."/>
            <person name="Mondo S."/>
            <person name="Labutti K."/>
            <person name="Haridas S."/>
            <person name="Pangalinan J."/>
            <person name="Salamov A.A."/>
            <person name="Simmons B.A."/>
            <person name="Magnuson J.K."/>
            <person name="Chen J."/>
            <person name="Drula E."/>
            <person name="Henrissat B."/>
            <person name="Wiebenga A."/>
            <person name="Lubbers R.J."/>
            <person name="Gomes A.C."/>
            <person name="Makela M.R."/>
            <person name="Stajich J."/>
            <person name="Grigoriev I.V."/>
            <person name="Mortensen U.H."/>
            <person name="De Vries R.P."/>
            <person name="Baker S.E."/>
            <person name="Andersen M.R."/>
        </authorList>
    </citation>
    <scope>NUCLEOTIDE SEQUENCE [LARGE SCALE GENOMIC DNA]</scope>
    <source>
        <strain evidence="3 4">CBS 123904</strain>
    </source>
</reference>
<gene>
    <name evidence="3" type="ORF">BJY01DRAFT_218203</name>
</gene>
<dbReference type="GO" id="GO:0008168">
    <property type="term" value="F:methyltransferase activity"/>
    <property type="evidence" value="ECO:0007669"/>
    <property type="project" value="UniProtKB-KW"/>
</dbReference>
<feature type="compositionally biased region" description="Basic and acidic residues" evidence="2">
    <location>
        <begin position="109"/>
        <end position="120"/>
    </location>
</feature>
<proteinExistence type="predicted"/>
<keyword evidence="4" id="KW-1185">Reference proteome</keyword>
<comment type="caution">
    <text evidence="3">The sequence shown here is derived from an EMBL/GenBank/DDBJ whole genome shotgun (WGS) entry which is preliminary data.</text>
</comment>
<evidence type="ECO:0000256" key="2">
    <source>
        <dbReference type="SAM" id="MobiDB-lite"/>
    </source>
</evidence>
<feature type="compositionally biased region" description="Basic and acidic residues" evidence="2">
    <location>
        <begin position="7"/>
        <end position="17"/>
    </location>
</feature>
<evidence type="ECO:0000313" key="4">
    <source>
        <dbReference type="Proteomes" id="UP001610446"/>
    </source>
</evidence>
<protein>
    <submittedName>
        <fullName evidence="3">S-adenosyl-L-methionine-dependent methyltransferase</fullName>
    </submittedName>
</protein>
<evidence type="ECO:0000256" key="1">
    <source>
        <dbReference type="ARBA" id="ARBA00022679"/>
    </source>
</evidence>
<keyword evidence="3" id="KW-0489">Methyltransferase</keyword>
<accession>A0ABR4JKX5</accession>
<feature type="region of interest" description="Disordered" evidence="2">
    <location>
        <begin position="1"/>
        <end position="20"/>
    </location>
</feature>
<dbReference type="GO" id="GO:0032259">
    <property type="term" value="P:methylation"/>
    <property type="evidence" value="ECO:0007669"/>
    <property type="project" value="UniProtKB-KW"/>
</dbReference>
<sequence length="281" mass="30676">MSAGNERFNDEAADWDKNPSVQESSRLAFNALSPLIESLSAQKQHAATRAPVETAGLHVLEIGCGTGLLTVRVAPLVASVVAIDPAQGMIEALKAKIEAASSSTSTCKKRSDDKNADGPRRTTTPNNGKKTNVSNILPICHLLTSPEDPILPPEEGSDASGRRRKFDLIISHLVMHHVPDLRALLETLFGCLAPGGKVALTDYEDFGPQAIKFHPPMKMDGVERHGIPRVWIEGLIREVGFRDVDVSVRWRLKKSVEMWEGQELGDTMEFPFLLCEGVRPA</sequence>
<dbReference type="EMBL" id="JBFXLU010000118">
    <property type="protein sequence ID" value="KAL2840665.1"/>
    <property type="molecule type" value="Genomic_DNA"/>
</dbReference>
<feature type="region of interest" description="Disordered" evidence="2">
    <location>
        <begin position="101"/>
        <end position="133"/>
    </location>
</feature>
<dbReference type="Gene3D" id="3.40.50.150">
    <property type="entry name" value="Vaccinia Virus protein VP39"/>
    <property type="match status" value="1"/>
</dbReference>
<organism evidence="3 4">
    <name type="scientific">Aspergillus pseudoustus</name>
    <dbReference type="NCBI Taxonomy" id="1810923"/>
    <lineage>
        <taxon>Eukaryota</taxon>
        <taxon>Fungi</taxon>
        <taxon>Dikarya</taxon>
        <taxon>Ascomycota</taxon>
        <taxon>Pezizomycotina</taxon>
        <taxon>Eurotiomycetes</taxon>
        <taxon>Eurotiomycetidae</taxon>
        <taxon>Eurotiales</taxon>
        <taxon>Aspergillaceae</taxon>
        <taxon>Aspergillus</taxon>
        <taxon>Aspergillus subgen. Nidulantes</taxon>
    </lineage>
</organism>
<dbReference type="Pfam" id="PF13489">
    <property type="entry name" value="Methyltransf_23"/>
    <property type="match status" value="1"/>
</dbReference>
<dbReference type="InterPro" id="IPR029063">
    <property type="entry name" value="SAM-dependent_MTases_sf"/>
</dbReference>
<dbReference type="PANTHER" id="PTHR43861">
    <property type="entry name" value="TRANS-ACONITATE 2-METHYLTRANSFERASE-RELATED"/>
    <property type="match status" value="1"/>
</dbReference>
<dbReference type="Proteomes" id="UP001610446">
    <property type="component" value="Unassembled WGS sequence"/>
</dbReference>